<organism evidence="2 3">
    <name type="scientific">Babesia caballi</name>
    <dbReference type="NCBI Taxonomy" id="5871"/>
    <lineage>
        <taxon>Eukaryota</taxon>
        <taxon>Sar</taxon>
        <taxon>Alveolata</taxon>
        <taxon>Apicomplexa</taxon>
        <taxon>Aconoidasida</taxon>
        <taxon>Piroplasmida</taxon>
        <taxon>Babesiidae</taxon>
        <taxon>Babesia</taxon>
    </lineage>
</organism>
<dbReference type="RefSeq" id="XP_067715678.1">
    <property type="nucleotide sequence ID" value="XM_067859577.1"/>
</dbReference>
<dbReference type="AlphaFoldDB" id="A0AAV4LU95"/>
<proteinExistence type="predicted"/>
<dbReference type="Pfam" id="PF12785">
    <property type="entry name" value="VESA1_N"/>
    <property type="match status" value="2"/>
</dbReference>
<keyword evidence="1" id="KW-0812">Transmembrane</keyword>
<dbReference type="InterPro" id="IPR024751">
    <property type="entry name" value="VESA1"/>
</dbReference>
<gene>
    <name evidence="2" type="ORF">BcabD6B2_30440</name>
</gene>
<keyword evidence="1" id="KW-1133">Transmembrane helix</keyword>
<dbReference type="EMBL" id="BPLF01000002">
    <property type="protein sequence ID" value="GIX63609.1"/>
    <property type="molecule type" value="Genomic_DNA"/>
</dbReference>
<feature type="transmembrane region" description="Helical" evidence="1">
    <location>
        <begin position="1015"/>
        <end position="1033"/>
    </location>
</feature>
<keyword evidence="1" id="KW-0472">Membrane</keyword>
<sequence>MSLADCPSNLKEAIDWILRVTGKDGQGSDNTRDLAKAVKRLLEGALQEVETLTSKSDGNSAELSQLKEHLTKAVKWVGKDLADDTMFEYSGTPGPIGMLSSALARFIGYGSTGVIFDPPTAGKITGAGIAPSNIATHRLCDATIAFTIGVLEGCRKYSAINVNGNLNKVNTLITKLREKYGKGTTGLQGVAQEVESQLANNGGRGTWPGLDAFVNDFRNAFTTNINGLTGSAENVAVKIGDYLKGVFQNWSTDNGNNIEGKFTALGSRLTQNAYNPSSVTKQINDVSGALKPKSGTVHSALSSGMKAFISQLKKRNYSATNYKEASKIKWKDSNDAGVKTCAKIFLGCLPFIFNNLSYFYWQCRDGGAWRNHNLTGGALSAFMQGHWFFNSYMNENMTGTSVVRNVMNTRFPELQTASSGKHSYSDFLKKFKSTGIETWKQDQQTVSNTNYLSGVYMLCTCYFQCQQIKNSDKASRSPNTIREMLYFLGALQFSPQYDAFDGYVTEYFKGLQPDLKNKNDDSELKLQVADSGSSKPSNTLSAADLKSHLLSTAIFIPGALGVMQGPGASEKSEPWLYELFCNSAFSFKYPTGASLFSLISNYAYALQFQVLFLHLMCSTYVDKCGWNNCTYGKEVKPNGSGETLASHICPGLKCEISRCQHNGKSGNNQCNHNNYSGHKSGDITQFKWCGYGTDSSLQAFLTDGIQGMCRRHPGTSYHLATCSGSLCHVPMGFKAKHLRQNAGMGNHILTVLNRFCGGSDTPLRQLCEKLGCLTKRTPRSLGDLFGFMWHLNGQLFPKSNQGNITSARWFSDLKVQLPFSHQLKNESGQKLLALVGTGHTNGHETADLTSLTNSNCSQQQQACGPYLYPFTVSNGATFGKPAPYATAYLSWMVYLTEDFHEWFQNLLDEFKNIDCSKTGCVMCKDKDHKPGTHGTTSDQCKCDSVVHCGGVLPLLYRYGFTFGSVNQLSGNNKRTCDKLATQLQNVIKGEPLNKLITTIDDFLYMFRIYFFYNQSTFWTIYVCIILYTFFFLLDTLRVRSHLKLASSHTVPPLALLATGKAPALTKLTYYLP</sequence>
<name>A0AAV4LU95_BABCB</name>
<protein>
    <submittedName>
        <fullName evidence="2">Variant erythrocyte surface antigen-1 family protein</fullName>
    </submittedName>
</protein>
<accession>A0AAV4LU95</accession>
<dbReference type="GeneID" id="94195090"/>
<evidence type="ECO:0000313" key="2">
    <source>
        <dbReference type="EMBL" id="GIX63609.1"/>
    </source>
</evidence>
<evidence type="ECO:0000313" key="3">
    <source>
        <dbReference type="Proteomes" id="UP001497744"/>
    </source>
</evidence>
<dbReference type="Proteomes" id="UP001497744">
    <property type="component" value="Unassembled WGS sequence"/>
</dbReference>
<reference evidence="2 3" key="1">
    <citation type="submission" date="2021-06" db="EMBL/GenBank/DDBJ databases">
        <title>Genome sequence of Babesia caballi.</title>
        <authorList>
            <person name="Yamagishi J."/>
            <person name="Kidaka T."/>
            <person name="Ochi A."/>
        </authorList>
    </citation>
    <scope>NUCLEOTIDE SEQUENCE [LARGE SCALE GENOMIC DNA]</scope>
    <source>
        <strain evidence="2">USDA-D6B2</strain>
    </source>
</reference>
<keyword evidence="3" id="KW-1185">Reference proteome</keyword>
<evidence type="ECO:0000256" key="1">
    <source>
        <dbReference type="SAM" id="Phobius"/>
    </source>
</evidence>
<comment type="caution">
    <text evidence="2">The sequence shown here is derived from an EMBL/GenBank/DDBJ whole genome shotgun (WGS) entry which is preliminary data.</text>
</comment>